<evidence type="ECO:0000256" key="1">
    <source>
        <dbReference type="ARBA" id="ARBA00004370"/>
    </source>
</evidence>
<feature type="transmembrane region" description="Helical" evidence="5">
    <location>
        <begin position="6"/>
        <end position="25"/>
    </location>
</feature>
<dbReference type="PANTHER" id="PTHR35814:SF1">
    <property type="entry name" value="GLUTATHIONE S-TRANSFERASE-RELATED"/>
    <property type="match status" value="1"/>
</dbReference>
<proteinExistence type="predicted"/>
<dbReference type="AlphaFoldDB" id="A0A7W9BLK9"/>
<evidence type="ECO:0000256" key="2">
    <source>
        <dbReference type="ARBA" id="ARBA00022692"/>
    </source>
</evidence>
<evidence type="ECO:0000256" key="4">
    <source>
        <dbReference type="ARBA" id="ARBA00023136"/>
    </source>
</evidence>
<dbReference type="GO" id="GO:0016020">
    <property type="term" value="C:membrane"/>
    <property type="evidence" value="ECO:0007669"/>
    <property type="project" value="UniProtKB-SubCell"/>
</dbReference>
<evidence type="ECO:0000256" key="3">
    <source>
        <dbReference type="ARBA" id="ARBA00022989"/>
    </source>
</evidence>
<evidence type="ECO:0000256" key="5">
    <source>
        <dbReference type="SAM" id="Phobius"/>
    </source>
</evidence>
<keyword evidence="3 5" id="KW-1133">Transmembrane helix</keyword>
<feature type="transmembrane region" description="Helical" evidence="5">
    <location>
        <begin position="76"/>
        <end position="96"/>
    </location>
</feature>
<evidence type="ECO:0000313" key="6">
    <source>
        <dbReference type="EMBL" id="MBB5722787.1"/>
    </source>
</evidence>
<dbReference type="Proteomes" id="UP000535415">
    <property type="component" value="Unassembled WGS sequence"/>
</dbReference>
<sequence length="128" mass="14063">MLPITSLYVGLLALVFLALSFRVIAFRRANSVSLGDADSKDMRQRVRGQANFAEYTPIGLIILACVELQGAPASAVHVLGLMLLVGRLLHAIAFWVHPMIFKFRFWGMILTLIMQAVGAMGLIVHSIL</sequence>
<dbReference type="PANTHER" id="PTHR35814">
    <property type="match status" value="1"/>
</dbReference>
<evidence type="ECO:0000313" key="7">
    <source>
        <dbReference type="Proteomes" id="UP000535415"/>
    </source>
</evidence>
<dbReference type="SUPFAM" id="SSF161084">
    <property type="entry name" value="MAPEG domain-like"/>
    <property type="match status" value="1"/>
</dbReference>
<name>A0A7W9BLK9_9RHOB</name>
<dbReference type="Gene3D" id="1.20.120.550">
    <property type="entry name" value="Membrane associated eicosanoid/glutathione metabolism-like domain"/>
    <property type="match status" value="1"/>
</dbReference>
<feature type="transmembrane region" description="Helical" evidence="5">
    <location>
        <begin position="103"/>
        <end position="127"/>
    </location>
</feature>
<comment type="subcellular location">
    <subcellularLocation>
        <location evidence="1">Membrane</location>
    </subcellularLocation>
</comment>
<comment type="caution">
    <text evidence="6">The sequence shown here is derived from an EMBL/GenBank/DDBJ whole genome shotgun (WGS) entry which is preliminary data.</text>
</comment>
<feature type="transmembrane region" description="Helical" evidence="5">
    <location>
        <begin position="52"/>
        <end position="70"/>
    </location>
</feature>
<dbReference type="InterPro" id="IPR001129">
    <property type="entry name" value="Membr-assoc_MAPEG"/>
</dbReference>
<evidence type="ECO:0008006" key="8">
    <source>
        <dbReference type="Google" id="ProtNLM"/>
    </source>
</evidence>
<dbReference type="RefSeq" id="WP_183529378.1">
    <property type="nucleotide sequence ID" value="NZ_JACIJM010000006.1"/>
</dbReference>
<keyword evidence="7" id="KW-1185">Reference proteome</keyword>
<keyword evidence="2 5" id="KW-0812">Transmembrane</keyword>
<accession>A0A7W9BLK9</accession>
<reference evidence="6 7" key="1">
    <citation type="submission" date="2020-08" db="EMBL/GenBank/DDBJ databases">
        <title>Genomic Encyclopedia of Type Strains, Phase IV (KMG-IV): sequencing the most valuable type-strain genomes for metagenomic binning, comparative biology and taxonomic classification.</title>
        <authorList>
            <person name="Goeker M."/>
        </authorList>
    </citation>
    <scope>NUCLEOTIDE SEQUENCE [LARGE SCALE GENOMIC DNA]</scope>
    <source>
        <strain evidence="6 7">DSM 101064</strain>
    </source>
</reference>
<dbReference type="InterPro" id="IPR023352">
    <property type="entry name" value="MAPEG-like_dom_sf"/>
</dbReference>
<protein>
    <recommendedName>
        <fullName evidence="8">Glutathione S-transferase</fullName>
    </recommendedName>
</protein>
<dbReference type="Pfam" id="PF01124">
    <property type="entry name" value="MAPEG"/>
    <property type="match status" value="1"/>
</dbReference>
<dbReference type="EMBL" id="JACIJM010000006">
    <property type="protein sequence ID" value="MBB5722787.1"/>
    <property type="molecule type" value="Genomic_DNA"/>
</dbReference>
<organism evidence="6 7">
    <name type="scientific">Yoonia ponticola</name>
    <dbReference type="NCBI Taxonomy" id="1524255"/>
    <lineage>
        <taxon>Bacteria</taxon>
        <taxon>Pseudomonadati</taxon>
        <taxon>Pseudomonadota</taxon>
        <taxon>Alphaproteobacteria</taxon>
        <taxon>Rhodobacterales</taxon>
        <taxon>Paracoccaceae</taxon>
        <taxon>Yoonia</taxon>
    </lineage>
</organism>
<keyword evidence="4 5" id="KW-0472">Membrane</keyword>
<gene>
    <name evidence="6" type="ORF">FHS72_002417</name>
</gene>